<organism evidence="1 2">
    <name type="scientific">Marasmius crinis-equi</name>
    <dbReference type="NCBI Taxonomy" id="585013"/>
    <lineage>
        <taxon>Eukaryota</taxon>
        <taxon>Fungi</taxon>
        <taxon>Dikarya</taxon>
        <taxon>Basidiomycota</taxon>
        <taxon>Agaricomycotina</taxon>
        <taxon>Agaricomycetes</taxon>
        <taxon>Agaricomycetidae</taxon>
        <taxon>Agaricales</taxon>
        <taxon>Marasmiineae</taxon>
        <taxon>Marasmiaceae</taxon>
        <taxon>Marasmius</taxon>
    </lineage>
</organism>
<comment type="caution">
    <text evidence="1">The sequence shown here is derived from an EMBL/GenBank/DDBJ whole genome shotgun (WGS) entry which is preliminary data.</text>
</comment>
<gene>
    <name evidence="1" type="ORF">V5O48_013174</name>
</gene>
<name>A0ABR3F159_9AGAR</name>
<dbReference type="Proteomes" id="UP001465976">
    <property type="component" value="Unassembled WGS sequence"/>
</dbReference>
<feature type="non-terminal residue" evidence="1">
    <location>
        <position position="1"/>
    </location>
</feature>
<evidence type="ECO:0008006" key="3">
    <source>
        <dbReference type="Google" id="ProtNLM"/>
    </source>
</evidence>
<dbReference type="PANTHER" id="PTHR10039">
    <property type="entry name" value="AMELOGENIN"/>
    <property type="match status" value="1"/>
</dbReference>
<evidence type="ECO:0000313" key="2">
    <source>
        <dbReference type="Proteomes" id="UP001465976"/>
    </source>
</evidence>
<dbReference type="PANTHER" id="PTHR10039:SF14">
    <property type="entry name" value="NACHT DOMAIN-CONTAINING PROTEIN"/>
    <property type="match status" value="1"/>
</dbReference>
<reference evidence="1 2" key="1">
    <citation type="submission" date="2024-02" db="EMBL/GenBank/DDBJ databases">
        <title>A draft genome for the cacao thread blight pathogen Marasmius crinis-equi.</title>
        <authorList>
            <person name="Cohen S.P."/>
            <person name="Baruah I.K."/>
            <person name="Amoako-Attah I."/>
            <person name="Bukari Y."/>
            <person name="Meinhardt L.W."/>
            <person name="Bailey B.A."/>
        </authorList>
    </citation>
    <scope>NUCLEOTIDE SEQUENCE [LARGE SCALE GENOMIC DNA]</scope>
    <source>
        <strain evidence="1 2">GH-76</strain>
    </source>
</reference>
<dbReference type="EMBL" id="JBAHYK010001255">
    <property type="protein sequence ID" value="KAL0568812.1"/>
    <property type="molecule type" value="Genomic_DNA"/>
</dbReference>
<protein>
    <recommendedName>
        <fullName evidence="3">NACHT domain-containing protein</fullName>
    </recommendedName>
</protein>
<accession>A0ABR3F159</accession>
<sequence length="623" mass="71043">REEWGSRPRLVIIDGLDECEGGDTQTRILGTIASSAREPEGLPLQFLICSRPEPDIREFFDTKVFHPLIWYYLLDNDASTYRDILRVLQDGLAKIRADVKYRSIRFPAVWPDPKDVHAIVRKACGQFVYVATLLRWIAGGFFNPCRMLEIVLGLVPNVDGDSPFKDLDVLYHHILSAYPEQQLKTVMEIIALILHSKDVFKYELSLEDIEKLLRLPEGEATLALRGLHSVLEITDTKVTVRHASFTDFLTHSSRSRAFFLDPAYYRPFCASCVIRHLNCLLGDQRFPDWRWWSDNNNPSGLDKMVWFQWHRSCTATEHPTKELLSELRTLNLDGYLHLVDNALHTPGEPWGIWWDLVLRAEKIIHWLESLSVKNQDLVCQFQSVSAGFHLSVPGEDTTLVLDAALGLLAASWHYQHSPDFLAEEHLIEHSQGLLEECNFKARVRALHVNECSNCKQFAAHDLPMSEVSLTPVECSPGVVFVRPQHLVSHLVTLIGHENPQLSCAAIETLLDPYLIGINQSISVLRHFARQPPPALLLLFEPAVPSILNYTGSEGSAYLLFQFVEWLKSLLPDPDYHTKVVPFMQQVRDWTTSTKSRDRDFDEQEIYEGICEELDEAGFGSVDI</sequence>
<keyword evidence="2" id="KW-1185">Reference proteome</keyword>
<evidence type="ECO:0000313" key="1">
    <source>
        <dbReference type="EMBL" id="KAL0568812.1"/>
    </source>
</evidence>
<proteinExistence type="predicted"/>